<dbReference type="InterPro" id="IPR035979">
    <property type="entry name" value="RBD_domain_sf"/>
</dbReference>
<dbReference type="OrthoDB" id="21467at2759"/>
<keyword evidence="2 4" id="KW-0694">RNA-binding</keyword>
<accession>A0A6J0C8B5</accession>
<dbReference type="GeneID" id="107226323"/>
<sequence>MKIAKQAADQSDQSTLSKAVKNVKQKLLTKPKKPEAIIPIENSDVPSSTESVSLNRGIVYLGHIPHGFFEEQMISYFKQFGKVTRARVVRSVKTGRSCGYGYIEFMHSEVAKIAAQSMNNYLMSGRLLKATYIPPEKQHGRYFAGRPWSKQQFPRSVKRKEQNMRKNQNVDNSVDSMLAQRKMKKISVMEKKLEQAGIFYKIKPVEVPEDTQVKKRKSSASRPASTGTKKIKTSNGTVASEIDAEDGSLQKVEKKAVVKEPAINKTKKKNKSELKPADEVAVAIKASILAVPKPKKKISTCTVQVPEISLPKKSKKKMAADSVPIKKKKEAVLTELLVGKKLKGKIESIDHPPTAKKLKQQVEVIDHPPTVKKTKQKVQKNIPAAVPLIEKSGQKKISFLVPTVKKSKKQIAAQVSLSKKGKKKGAAA</sequence>
<dbReference type="GO" id="GO:0005730">
    <property type="term" value="C:nucleolus"/>
    <property type="evidence" value="ECO:0007669"/>
    <property type="project" value="UniProtKB-SubCell"/>
</dbReference>
<dbReference type="PROSITE" id="PS50102">
    <property type="entry name" value="RRM"/>
    <property type="match status" value="1"/>
</dbReference>
<dbReference type="GO" id="GO:0003723">
    <property type="term" value="F:RNA binding"/>
    <property type="evidence" value="ECO:0007669"/>
    <property type="project" value="UniProtKB-UniRule"/>
</dbReference>
<dbReference type="CDD" id="cd12307">
    <property type="entry name" value="RRM_NIFK_like"/>
    <property type="match status" value="1"/>
</dbReference>
<name>A0A6J0C8B5_NEOLC</name>
<dbReference type="AlphaFoldDB" id="A0A6J0C8B5"/>
<evidence type="ECO:0000256" key="5">
    <source>
        <dbReference type="SAM" id="MobiDB-lite"/>
    </source>
</evidence>
<proteinExistence type="predicted"/>
<keyword evidence="3" id="KW-0539">Nucleus</keyword>
<dbReference type="SUPFAM" id="SSF54928">
    <property type="entry name" value="RNA-binding domain, RBD"/>
    <property type="match status" value="1"/>
</dbReference>
<dbReference type="FunCoup" id="A0A6J0C8B5">
    <property type="interactions" value="1275"/>
</dbReference>
<evidence type="ECO:0000256" key="1">
    <source>
        <dbReference type="ARBA" id="ARBA00004604"/>
    </source>
</evidence>
<dbReference type="Gene3D" id="3.30.70.330">
    <property type="match status" value="1"/>
</dbReference>
<dbReference type="InterPro" id="IPR000504">
    <property type="entry name" value="RRM_dom"/>
</dbReference>
<dbReference type="InParanoid" id="A0A6J0C8B5"/>
<dbReference type="Pfam" id="PF00076">
    <property type="entry name" value="RRM_1"/>
    <property type="match status" value="1"/>
</dbReference>
<evidence type="ECO:0000256" key="3">
    <source>
        <dbReference type="ARBA" id="ARBA00023242"/>
    </source>
</evidence>
<evidence type="ECO:0000256" key="4">
    <source>
        <dbReference type="PROSITE-ProRule" id="PRU00176"/>
    </source>
</evidence>
<protein>
    <submittedName>
        <fullName evidence="8">MKI67 FHA domain-interacting nucleolar phosphoprotein-like</fullName>
    </submittedName>
</protein>
<gene>
    <name evidence="8" type="primary">LOC107226323</name>
</gene>
<comment type="subcellular location">
    <subcellularLocation>
        <location evidence="1">Nucleus</location>
        <location evidence="1">Nucleolus</location>
    </subcellularLocation>
</comment>
<dbReference type="Proteomes" id="UP000829291">
    <property type="component" value="Chromosome 1"/>
</dbReference>
<feature type="region of interest" description="Disordered" evidence="5">
    <location>
        <begin position="210"/>
        <end position="235"/>
    </location>
</feature>
<keyword evidence="7" id="KW-1185">Reference proteome</keyword>
<dbReference type="KEGG" id="nlo:107226323"/>
<dbReference type="InterPro" id="IPR012677">
    <property type="entry name" value="Nucleotide-bd_a/b_plait_sf"/>
</dbReference>
<reference evidence="8" key="1">
    <citation type="submission" date="2025-08" db="UniProtKB">
        <authorList>
            <consortium name="RefSeq"/>
        </authorList>
    </citation>
    <scope>IDENTIFICATION</scope>
    <source>
        <tissue evidence="8">Thorax and Abdomen</tissue>
    </source>
</reference>
<dbReference type="SMART" id="SM00360">
    <property type="entry name" value="RRM"/>
    <property type="match status" value="1"/>
</dbReference>
<evidence type="ECO:0000313" key="8">
    <source>
        <dbReference type="RefSeq" id="XP_015522589.2"/>
    </source>
</evidence>
<evidence type="ECO:0000259" key="6">
    <source>
        <dbReference type="PROSITE" id="PS50102"/>
    </source>
</evidence>
<feature type="domain" description="RRM" evidence="6">
    <location>
        <begin position="57"/>
        <end position="135"/>
    </location>
</feature>
<dbReference type="PANTHER" id="PTHR46754">
    <property type="entry name" value="MKI67 FHA DOMAIN-INTERACTING NUCLEOLAR PHOSPHOPROTEIN"/>
    <property type="match status" value="1"/>
</dbReference>
<dbReference type="RefSeq" id="XP_015522589.2">
    <property type="nucleotide sequence ID" value="XM_015667103.2"/>
</dbReference>
<organism evidence="8">
    <name type="scientific">Neodiprion lecontei</name>
    <name type="common">Redheaded pine sawfly</name>
    <dbReference type="NCBI Taxonomy" id="441921"/>
    <lineage>
        <taxon>Eukaryota</taxon>
        <taxon>Metazoa</taxon>
        <taxon>Ecdysozoa</taxon>
        <taxon>Arthropoda</taxon>
        <taxon>Hexapoda</taxon>
        <taxon>Insecta</taxon>
        <taxon>Pterygota</taxon>
        <taxon>Neoptera</taxon>
        <taxon>Endopterygota</taxon>
        <taxon>Hymenoptera</taxon>
        <taxon>Tenthredinoidea</taxon>
        <taxon>Diprionidae</taxon>
        <taxon>Diprioninae</taxon>
        <taxon>Neodiprion</taxon>
    </lineage>
</organism>
<evidence type="ECO:0000256" key="2">
    <source>
        <dbReference type="ARBA" id="ARBA00022884"/>
    </source>
</evidence>
<evidence type="ECO:0000313" key="7">
    <source>
        <dbReference type="Proteomes" id="UP000829291"/>
    </source>
</evidence>